<dbReference type="Pfam" id="PF00528">
    <property type="entry name" value="BPD_transp_1"/>
    <property type="match status" value="1"/>
</dbReference>
<name>A0A7S8IE63_9CHLR</name>
<evidence type="ECO:0000256" key="6">
    <source>
        <dbReference type="ARBA" id="ARBA00023136"/>
    </source>
</evidence>
<dbReference type="Pfam" id="PF19300">
    <property type="entry name" value="BPD_transp_1_N"/>
    <property type="match status" value="1"/>
</dbReference>
<dbReference type="KEGG" id="pmet:G4Y79_02880"/>
<dbReference type="GO" id="GO:0005886">
    <property type="term" value="C:plasma membrane"/>
    <property type="evidence" value="ECO:0007669"/>
    <property type="project" value="UniProtKB-SubCell"/>
</dbReference>
<feature type="transmembrane region" description="Helical" evidence="7">
    <location>
        <begin position="142"/>
        <end position="161"/>
    </location>
</feature>
<evidence type="ECO:0000256" key="3">
    <source>
        <dbReference type="ARBA" id="ARBA00022475"/>
    </source>
</evidence>
<dbReference type="PROSITE" id="PS50928">
    <property type="entry name" value="ABC_TM1"/>
    <property type="match status" value="1"/>
</dbReference>
<comment type="similarity">
    <text evidence="7">Belongs to the binding-protein-dependent transport system permease family.</text>
</comment>
<keyword evidence="5 7" id="KW-1133">Transmembrane helix</keyword>
<dbReference type="AlphaFoldDB" id="A0A7S8IE63"/>
<dbReference type="RefSeq" id="WP_195171407.1">
    <property type="nucleotide sequence ID" value="NZ_CP062983.1"/>
</dbReference>
<evidence type="ECO:0000256" key="4">
    <source>
        <dbReference type="ARBA" id="ARBA00022692"/>
    </source>
</evidence>
<dbReference type="InterPro" id="IPR045621">
    <property type="entry name" value="BPD_transp_1_N"/>
</dbReference>
<evidence type="ECO:0000259" key="8">
    <source>
        <dbReference type="PROSITE" id="PS50928"/>
    </source>
</evidence>
<gene>
    <name evidence="9" type="ORF">G4Y79_02880</name>
</gene>
<keyword evidence="6 7" id="KW-0472">Membrane</keyword>
<evidence type="ECO:0000313" key="10">
    <source>
        <dbReference type="Proteomes" id="UP000594468"/>
    </source>
</evidence>
<evidence type="ECO:0000256" key="7">
    <source>
        <dbReference type="RuleBase" id="RU363032"/>
    </source>
</evidence>
<proteinExistence type="inferred from homology"/>
<comment type="subcellular location">
    <subcellularLocation>
        <location evidence="1 7">Cell membrane</location>
        <topology evidence="1 7">Multi-pass membrane protein</topology>
    </subcellularLocation>
</comment>
<protein>
    <submittedName>
        <fullName evidence="9">ABC transporter permease</fullName>
    </submittedName>
</protein>
<accession>A0A7S8IE63</accession>
<dbReference type="PANTHER" id="PTHR43163:SF6">
    <property type="entry name" value="DIPEPTIDE TRANSPORT SYSTEM PERMEASE PROTEIN DPPB-RELATED"/>
    <property type="match status" value="1"/>
</dbReference>
<feature type="transmembrane region" description="Helical" evidence="7">
    <location>
        <begin position="273"/>
        <end position="299"/>
    </location>
</feature>
<feature type="transmembrane region" description="Helical" evidence="7">
    <location>
        <begin position="173"/>
        <end position="191"/>
    </location>
</feature>
<dbReference type="GO" id="GO:0071916">
    <property type="term" value="F:dipeptide transmembrane transporter activity"/>
    <property type="evidence" value="ECO:0007669"/>
    <property type="project" value="TreeGrafter"/>
</dbReference>
<evidence type="ECO:0000313" key="9">
    <source>
        <dbReference type="EMBL" id="QPC83340.1"/>
    </source>
</evidence>
<dbReference type="SUPFAM" id="SSF161098">
    <property type="entry name" value="MetI-like"/>
    <property type="match status" value="1"/>
</dbReference>
<reference evidence="9 10" key="1">
    <citation type="submission" date="2020-02" db="EMBL/GenBank/DDBJ databases">
        <authorList>
            <person name="Zheng R.K."/>
            <person name="Sun C.M."/>
        </authorList>
    </citation>
    <scope>NUCLEOTIDE SEQUENCE [LARGE SCALE GENOMIC DNA]</scope>
    <source>
        <strain evidence="10">rifampicinis</strain>
    </source>
</reference>
<dbReference type="CDD" id="cd06261">
    <property type="entry name" value="TM_PBP2"/>
    <property type="match status" value="1"/>
</dbReference>
<evidence type="ECO:0000256" key="1">
    <source>
        <dbReference type="ARBA" id="ARBA00004651"/>
    </source>
</evidence>
<evidence type="ECO:0000256" key="5">
    <source>
        <dbReference type="ARBA" id="ARBA00022989"/>
    </source>
</evidence>
<keyword evidence="10" id="KW-1185">Reference proteome</keyword>
<dbReference type="Proteomes" id="UP000594468">
    <property type="component" value="Chromosome"/>
</dbReference>
<dbReference type="EMBL" id="CP062983">
    <property type="protein sequence ID" value="QPC83340.1"/>
    <property type="molecule type" value="Genomic_DNA"/>
</dbReference>
<organism evidence="9 10">
    <name type="scientific">Phototrophicus methaneseepsis</name>
    <dbReference type="NCBI Taxonomy" id="2710758"/>
    <lineage>
        <taxon>Bacteria</taxon>
        <taxon>Bacillati</taxon>
        <taxon>Chloroflexota</taxon>
        <taxon>Candidatus Thermofontia</taxon>
        <taxon>Phototrophicales</taxon>
        <taxon>Phototrophicaceae</taxon>
        <taxon>Phototrophicus</taxon>
    </lineage>
</organism>
<dbReference type="Gene3D" id="1.10.3720.10">
    <property type="entry name" value="MetI-like"/>
    <property type="match status" value="1"/>
</dbReference>
<dbReference type="InterPro" id="IPR000515">
    <property type="entry name" value="MetI-like"/>
</dbReference>
<keyword evidence="4 7" id="KW-0812">Transmembrane</keyword>
<sequence>MTNGTLLSRIMRMLLTLFGVMTFTFFLGRLTGDPVLLMLPQTASQEDIERVRVELGLNQPLPLQYVSYLAQMAQGDFGESINYGRPALDVVMERVPATLELGLPALILSVLIGIPLGVIAAQHRDKPFDRFVMSVSMAGQSLPAFFVGILLVLFFGVRLGWLPTFGRDNASSLILPTMTLLISPLAVIIRLTRSSMLEVLNETYIRTAQAKGLSQWRVIYLHALKNSLIPVITIVGLQVATILSGSAIIETVFAWPGIGALAVQSIGTRDFPIIQTVVLITAASFAIVNTAVDFVYVMVDPRIRA</sequence>
<feature type="domain" description="ABC transmembrane type-1" evidence="8">
    <location>
        <begin position="95"/>
        <end position="296"/>
    </location>
</feature>
<dbReference type="PANTHER" id="PTHR43163">
    <property type="entry name" value="DIPEPTIDE TRANSPORT SYSTEM PERMEASE PROTEIN DPPB-RELATED"/>
    <property type="match status" value="1"/>
</dbReference>
<evidence type="ECO:0000256" key="2">
    <source>
        <dbReference type="ARBA" id="ARBA00022448"/>
    </source>
</evidence>
<dbReference type="InterPro" id="IPR035906">
    <property type="entry name" value="MetI-like_sf"/>
</dbReference>
<keyword evidence="2 7" id="KW-0813">Transport</keyword>
<feature type="transmembrane region" description="Helical" evidence="7">
    <location>
        <begin position="227"/>
        <end position="253"/>
    </location>
</feature>
<keyword evidence="3" id="KW-1003">Cell membrane</keyword>
<feature type="transmembrane region" description="Helical" evidence="7">
    <location>
        <begin position="101"/>
        <end position="121"/>
    </location>
</feature>